<organism evidence="1 2">
    <name type="scientific">Piedraia hortae CBS 480.64</name>
    <dbReference type="NCBI Taxonomy" id="1314780"/>
    <lineage>
        <taxon>Eukaryota</taxon>
        <taxon>Fungi</taxon>
        <taxon>Dikarya</taxon>
        <taxon>Ascomycota</taxon>
        <taxon>Pezizomycotina</taxon>
        <taxon>Dothideomycetes</taxon>
        <taxon>Dothideomycetidae</taxon>
        <taxon>Capnodiales</taxon>
        <taxon>Piedraiaceae</taxon>
        <taxon>Piedraia</taxon>
    </lineage>
</organism>
<evidence type="ECO:0000313" key="1">
    <source>
        <dbReference type="EMBL" id="KAF2858727.1"/>
    </source>
</evidence>
<proteinExistence type="predicted"/>
<protein>
    <submittedName>
        <fullName evidence="1">Uncharacterized protein</fullName>
    </submittedName>
</protein>
<dbReference type="AlphaFoldDB" id="A0A6A7BUS8"/>
<gene>
    <name evidence="1" type="ORF">K470DRAFT_296203</name>
</gene>
<name>A0A6A7BUS8_9PEZI</name>
<evidence type="ECO:0000313" key="2">
    <source>
        <dbReference type="Proteomes" id="UP000799421"/>
    </source>
</evidence>
<sequence>MSTLQGAIPRPKATAGQIFSGLFRVNSTRLEQNSRSRSRMSGSIDLHANDLAHMSNSRRGFDWSDFSPPGAICGQIEKVLSQDPILLDEVSARLEGYAIGWKNFLTFKFRGAAGQSYDHEENVRRGELCGLSSDADMGLLYNQLGLSGLILAIACSNQQTARFKLRRDLILAAEGSHDMSRRQSEASCQLNLKAIWSVPNEGCLAEREWLRSRLLSFWYNARIKYLQEIIAAADAVQ</sequence>
<dbReference type="Proteomes" id="UP000799421">
    <property type="component" value="Unassembled WGS sequence"/>
</dbReference>
<accession>A0A6A7BUS8</accession>
<reference evidence="1" key="1">
    <citation type="journal article" date="2020" name="Stud. Mycol.">
        <title>101 Dothideomycetes genomes: a test case for predicting lifestyles and emergence of pathogens.</title>
        <authorList>
            <person name="Haridas S."/>
            <person name="Albert R."/>
            <person name="Binder M."/>
            <person name="Bloem J."/>
            <person name="Labutti K."/>
            <person name="Salamov A."/>
            <person name="Andreopoulos B."/>
            <person name="Baker S."/>
            <person name="Barry K."/>
            <person name="Bills G."/>
            <person name="Bluhm B."/>
            <person name="Cannon C."/>
            <person name="Castanera R."/>
            <person name="Culley D."/>
            <person name="Daum C."/>
            <person name="Ezra D."/>
            <person name="Gonzalez J."/>
            <person name="Henrissat B."/>
            <person name="Kuo A."/>
            <person name="Liang C."/>
            <person name="Lipzen A."/>
            <person name="Lutzoni F."/>
            <person name="Magnuson J."/>
            <person name="Mondo S."/>
            <person name="Nolan M."/>
            <person name="Ohm R."/>
            <person name="Pangilinan J."/>
            <person name="Park H.-J."/>
            <person name="Ramirez L."/>
            <person name="Alfaro M."/>
            <person name="Sun H."/>
            <person name="Tritt A."/>
            <person name="Yoshinaga Y."/>
            <person name="Zwiers L.-H."/>
            <person name="Turgeon B."/>
            <person name="Goodwin S."/>
            <person name="Spatafora J."/>
            <person name="Crous P."/>
            <person name="Grigoriev I."/>
        </authorList>
    </citation>
    <scope>NUCLEOTIDE SEQUENCE</scope>
    <source>
        <strain evidence="1">CBS 480.64</strain>
    </source>
</reference>
<keyword evidence="2" id="KW-1185">Reference proteome</keyword>
<dbReference type="EMBL" id="MU006004">
    <property type="protein sequence ID" value="KAF2858727.1"/>
    <property type="molecule type" value="Genomic_DNA"/>
</dbReference>